<dbReference type="GeneID" id="36324250"/>
<dbReference type="RefSeq" id="XP_024338042.1">
    <property type="nucleotide sequence ID" value="XM_024479300.1"/>
</dbReference>
<accession>A0A1X6MY03</accession>
<sequence length="82" mass="9355">MEENDTSRTEEAVIPPCALTHQLALRHDAGRDRQGKILVKEGDTVTPSDSEADNERLEPLWNATFKAVQPRRAHCPRYRDED</sequence>
<dbReference type="EMBL" id="KZ110599">
    <property type="protein sequence ID" value="OSX61248.1"/>
    <property type="molecule type" value="Genomic_DNA"/>
</dbReference>
<gene>
    <name evidence="1" type="ORF">POSPLADRAFT_1047484</name>
</gene>
<name>A0A1X6MY03_9APHY</name>
<dbReference type="AlphaFoldDB" id="A0A1X6MY03"/>
<protein>
    <submittedName>
        <fullName evidence="1">Uncharacterized protein</fullName>
    </submittedName>
</protein>
<reference evidence="1 2" key="1">
    <citation type="submission" date="2017-04" db="EMBL/GenBank/DDBJ databases">
        <title>Genome Sequence of the Model Brown-Rot Fungus Postia placenta SB12.</title>
        <authorList>
            <consortium name="DOE Joint Genome Institute"/>
            <person name="Gaskell J."/>
            <person name="Kersten P."/>
            <person name="Larrondo L.F."/>
            <person name="Canessa P."/>
            <person name="Martinez D."/>
            <person name="Hibbett D."/>
            <person name="Schmoll M."/>
            <person name="Kubicek C.P."/>
            <person name="Martinez A.T."/>
            <person name="Yadav J."/>
            <person name="Master E."/>
            <person name="Magnuson J.K."/>
            <person name="James T."/>
            <person name="Yaver D."/>
            <person name="Berka R."/>
            <person name="Labutti K."/>
            <person name="Lipzen A."/>
            <person name="Aerts A."/>
            <person name="Barry K."/>
            <person name="Henrissat B."/>
            <person name="Blanchette R."/>
            <person name="Grigoriev I."/>
            <person name="Cullen D."/>
        </authorList>
    </citation>
    <scope>NUCLEOTIDE SEQUENCE [LARGE SCALE GENOMIC DNA]</scope>
    <source>
        <strain evidence="1 2">MAD-698-R-SB12</strain>
    </source>
</reference>
<proteinExistence type="predicted"/>
<evidence type="ECO:0000313" key="1">
    <source>
        <dbReference type="EMBL" id="OSX61248.1"/>
    </source>
</evidence>
<organism evidence="1 2">
    <name type="scientific">Postia placenta MAD-698-R-SB12</name>
    <dbReference type="NCBI Taxonomy" id="670580"/>
    <lineage>
        <taxon>Eukaryota</taxon>
        <taxon>Fungi</taxon>
        <taxon>Dikarya</taxon>
        <taxon>Basidiomycota</taxon>
        <taxon>Agaricomycotina</taxon>
        <taxon>Agaricomycetes</taxon>
        <taxon>Polyporales</taxon>
        <taxon>Adustoporiaceae</taxon>
        <taxon>Rhodonia</taxon>
    </lineage>
</organism>
<evidence type="ECO:0000313" key="2">
    <source>
        <dbReference type="Proteomes" id="UP000194127"/>
    </source>
</evidence>
<dbReference type="Proteomes" id="UP000194127">
    <property type="component" value="Unassembled WGS sequence"/>
</dbReference>
<keyword evidence="2" id="KW-1185">Reference proteome</keyword>